<gene>
    <name evidence="1" type="ORF">L227DRAFT_580616</name>
</gene>
<reference evidence="1" key="1">
    <citation type="journal article" date="2018" name="Genome Biol. Evol.">
        <title>Genomics and development of Lentinus tigrinus, a white-rot wood-decaying mushroom with dimorphic fruiting bodies.</title>
        <authorList>
            <person name="Wu B."/>
            <person name="Xu Z."/>
            <person name="Knudson A."/>
            <person name="Carlson A."/>
            <person name="Chen N."/>
            <person name="Kovaka S."/>
            <person name="LaButti K."/>
            <person name="Lipzen A."/>
            <person name="Pennachio C."/>
            <person name="Riley R."/>
            <person name="Schakwitz W."/>
            <person name="Umezawa K."/>
            <person name="Ohm R.A."/>
            <person name="Grigoriev I.V."/>
            <person name="Nagy L.G."/>
            <person name="Gibbons J."/>
            <person name="Hibbett D."/>
        </authorList>
    </citation>
    <scope>NUCLEOTIDE SEQUENCE [LARGE SCALE GENOMIC DNA]</scope>
    <source>
        <strain evidence="1">ALCF2SS1-6</strain>
    </source>
</reference>
<dbReference type="Proteomes" id="UP000313359">
    <property type="component" value="Unassembled WGS sequence"/>
</dbReference>
<proteinExistence type="predicted"/>
<dbReference type="Gene3D" id="2.40.70.10">
    <property type="entry name" value="Acid Proteases"/>
    <property type="match status" value="1"/>
</dbReference>
<dbReference type="SUPFAM" id="SSF50630">
    <property type="entry name" value="Acid proteases"/>
    <property type="match status" value="1"/>
</dbReference>
<dbReference type="EMBL" id="ML122307">
    <property type="protein sequence ID" value="RPD54341.1"/>
    <property type="molecule type" value="Genomic_DNA"/>
</dbReference>
<protein>
    <recommendedName>
        <fullName evidence="3">Peptidase A1 domain-containing protein</fullName>
    </recommendedName>
</protein>
<sequence length="208" mass="23406">MKYPSYLAFNAWPCVAEVPTWMGPINVTLEHPTKWAVELAELVVDIKVYPRTPNAQDAHKVLKFDKGANHAVLDSGCSVSYLCMPLSLELIELFPDDGERANPGVYKVPDYVDLHASTVRFVFTTDRGPVPFEIGFHPFICNAKREGLVWTESPGSRYGMVLGLNFFQSAYVALHHPSPGTGKEPYVMLARQNEEDCDRYVLQPMRQT</sequence>
<organism evidence="1 2">
    <name type="scientific">Lentinus tigrinus ALCF2SS1-6</name>
    <dbReference type="NCBI Taxonomy" id="1328759"/>
    <lineage>
        <taxon>Eukaryota</taxon>
        <taxon>Fungi</taxon>
        <taxon>Dikarya</taxon>
        <taxon>Basidiomycota</taxon>
        <taxon>Agaricomycotina</taxon>
        <taxon>Agaricomycetes</taxon>
        <taxon>Polyporales</taxon>
        <taxon>Polyporaceae</taxon>
        <taxon>Lentinus</taxon>
    </lineage>
</organism>
<dbReference type="AlphaFoldDB" id="A0A5C2RT15"/>
<accession>A0A5C2RT15</accession>
<name>A0A5C2RT15_9APHY</name>
<dbReference type="OrthoDB" id="2758564at2759"/>
<keyword evidence="2" id="KW-1185">Reference proteome</keyword>
<evidence type="ECO:0000313" key="2">
    <source>
        <dbReference type="Proteomes" id="UP000313359"/>
    </source>
</evidence>
<evidence type="ECO:0008006" key="3">
    <source>
        <dbReference type="Google" id="ProtNLM"/>
    </source>
</evidence>
<dbReference type="InterPro" id="IPR021109">
    <property type="entry name" value="Peptidase_aspartic_dom_sf"/>
</dbReference>
<evidence type="ECO:0000313" key="1">
    <source>
        <dbReference type="EMBL" id="RPD54341.1"/>
    </source>
</evidence>